<feature type="region of interest" description="Disordered" evidence="1">
    <location>
        <begin position="28"/>
        <end position="180"/>
    </location>
</feature>
<proteinExistence type="predicted"/>
<feature type="compositionally biased region" description="Basic and acidic residues" evidence="1">
    <location>
        <begin position="114"/>
        <end position="123"/>
    </location>
</feature>
<feature type="compositionally biased region" description="Polar residues" evidence="1">
    <location>
        <begin position="50"/>
        <end position="64"/>
    </location>
</feature>
<organism evidence="2 3">
    <name type="scientific">Frankliniella fusca</name>
    <dbReference type="NCBI Taxonomy" id="407009"/>
    <lineage>
        <taxon>Eukaryota</taxon>
        <taxon>Metazoa</taxon>
        <taxon>Ecdysozoa</taxon>
        <taxon>Arthropoda</taxon>
        <taxon>Hexapoda</taxon>
        <taxon>Insecta</taxon>
        <taxon>Pterygota</taxon>
        <taxon>Neoptera</taxon>
        <taxon>Paraneoptera</taxon>
        <taxon>Thysanoptera</taxon>
        <taxon>Terebrantia</taxon>
        <taxon>Thripoidea</taxon>
        <taxon>Thripidae</taxon>
        <taxon>Frankliniella</taxon>
    </lineage>
</organism>
<protein>
    <submittedName>
        <fullName evidence="2">Maltose permease MAL61</fullName>
    </submittedName>
</protein>
<evidence type="ECO:0000313" key="3">
    <source>
        <dbReference type="Proteomes" id="UP001219518"/>
    </source>
</evidence>
<reference evidence="2" key="1">
    <citation type="submission" date="2021-07" db="EMBL/GenBank/DDBJ databases">
        <authorList>
            <person name="Catto M.A."/>
            <person name="Jacobson A."/>
            <person name="Kennedy G."/>
            <person name="Labadie P."/>
            <person name="Hunt B.G."/>
            <person name="Srinivasan R."/>
        </authorList>
    </citation>
    <scope>NUCLEOTIDE SEQUENCE</scope>
    <source>
        <strain evidence="2">PL_HMW_Pooled</strain>
        <tissue evidence="2">Head</tissue>
    </source>
</reference>
<evidence type="ECO:0000313" key="2">
    <source>
        <dbReference type="EMBL" id="KAK3913215.1"/>
    </source>
</evidence>
<keyword evidence="3" id="KW-1185">Reference proteome</keyword>
<dbReference type="EMBL" id="JAHWGI010000312">
    <property type="protein sequence ID" value="KAK3913215.1"/>
    <property type="molecule type" value="Genomic_DNA"/>
</dbReference>
<reference evidence="2" key="2">
    <citation type="journal article" date="2023" name="BMC Genomics">
        <title>Pest status, molecular evolution, and epigenetic factors derived from the genome assembly of Frankliniella fusca, a thysanopteran phytovirus vector.</title>
        <authorList>
            <person name="Catto M.A."/>
            <person name="Labadie P.E."/>
            <person name="Jacobson A.L."/>
            <person name="Kennedy G.G."/>
            <person name="Srinivasan R."/>
            <person name="Hunt B.G."/>
        </authorList>
    </citation>
    <scope>NUCLEOTIDE SEQUENCE</scope>
    <source>
        <strain evidence="2">PL_HMW_Pooled</strain>
    </source>
</reference>
<comment type="caution">
    <text evidence="2">The sequence shown here is derived from an EMBL/GenBank/DDBJ whole genome shotgun (WGS) entry which is preliminary data.</text>
</comment>
<accession>A0AAE1H409</accession>
<feature type="compositionally biased region" description="Low complexity" evidence="1">
    <location>
        <begin position="97"/>
        <end position="107"/>
    </location>
</feature>
<dbReference type="Proteomes" id="UP001219518">
    <property type="component" value="Unassembled WGS sequence"/>
</dbReference>
<sequence length="180" mass="20843">MPDIIHFKGSMTDCVNYVRFVYRPYGRNNQTEQGETSNERLRHHQRRTSRNNSNLKQIPSSSNWKKNETSTSEQEPQESDSDMSIMSTDENSHATDQNQNQQQSSGGKSMLQKKQPDGKEKPKPIQSRTIEFMDQNLVPRKVQEQPGPSQEELQKDSYAEVAARAQRKESQNARLQFKKK</sequence>
<gene>
    <name evidence="2" type="ORF">KUF71_022669</name>
</gene>
<name>A0AAE1H409_9NEOP</name>
<evidence type="ECO:0000256" key="1">
    <source>
        <dbReference type="SAM" id="MobiDB-lite"/>
    </source>
</evidence>
<dbReference type="AlphaFoldDB" id="A0AAE1H409"/>